<evidence type="ECO:0000256" key="8">
    <source>
        <dbReference type="PROSITE-ProRule" id="PRU00282"/>
    </source>
</evidence>
<evidence type="ECO:0000256" key="5">
    <source>
        <dbReference type="ARBA" id="ARBA00022737"/>
    </source>
</evidence>
<evidence type="ECO:0008006" key="12">
    <source>
        <dbReference type="Google" id="ProtNLM"/>
    </source>
</evidence>
<evidence type="ECO:0000256" key="6">
    <source>
        <dbReference type="ARBA" id="ARBA00022989"/>
    </source>
</evidence>
<feature type="region of interest" description="Disordered" evidence="10">
    <location>
        <begin position="1"/>
        <end position="37"/>
    </location>
</feature>
<keyword evidence="5" id="KW-0677">Repeat</keyword>
<dbReference type="PRINTS" id="PR00926">
    <property type="entry name" value="MITOCARRIER"/>
</dbReference>
<feature type="compositionally biased region" description="Basic residues" evidence="10">
    <location>
        <begin position="20"/>
        <end position="29"/>
    </location>
</feature>
<feature type="repeat" description="Solcar" evidence="8">
    <location>
        <begin position="267"/>
        <end position="351"/>
    </location>
</feature>
<feature type="repeat" description="Solcar" evidence="8">
    <location>
        <begin position="173"/>
        <end position="255"/>
    </location>
</feature>
<reference evidence="11" key="1">
    <citation type="submission" date="2021-01" db="EMBL/GenBank/DDBJ databases">
        <authorList>
            <person name="Corre E."/>
            <person name="Pelletier E."/>
            <person name="Niang G."/>
            <person name="Scheremetjew M."/>
            <person name="Finn R."/>
            <person name="Kale V."/>
            <person name="Holt S."/>
            <person name="Cochrane G."/>
            <person name="Meng A."/>
            <person name="Brown T."/>
            <person name="Cohen L."/>
        </authorList>
    </citation>
    <scope>NUCLEOTIDE SEQUENCE</scope>
    <source>
        <strain evidence="11">CCMP1413</strain>
    </source>
</reference>
<keyword evidence="6" id="KW-1133">Transmembrane helix</keyword>
<dbReference type="PANTHER" id="PTHR45667">
    <property type="entry name" value="S-ADENOSYLMETHIONINE MITOCHONDRIAL CARRIER PROTEIN"/>
    <property type="match status" value="1"/>
</dbReference>
<evidence type="ECO:0000256" key="3">
    <source>
        <dbReference type="ARBA" id="ARBA00022448"/>
    </source>
</evidence>
<dbReference type="InterPro" id="IPR002067">
    <property type="entry name" value="MCP"/>
</dbReference>
<name>A0A7R9TUM3_9VIRI</name>
<evidence type="ECO:0000256" key="10">
    <source>
        <dbReference type="SAM" id="MobiDB-lite"/>
    </source>
</evidence>
<dbReference type="InterPro" id="IPR018108">
    <property type="entry name" value="MCP_transmembrane"/>
</dbReference>
<feature type="compositionally biased region" description="Polar residues" evidence="10">
    <location>
        <begin position="1"/>
        <end position="11"/>
    </location>
</feature>
<keyword evidence="7 8" id="KW-0472">Membrane</keyword>
<dbReference type="AlphaFoldDB" id="A0A7R9TUM3"/>
<evidence type="ECO:0000256" key="9">
    <source>
        <dbReference type="RuleBase" id="RU000488"/>
    </source>
</evidence>
<feature type="repeat" description="Solcar" evidence="8">
    <location>
        <begin position="53"/>
        <end position="164"/>
    </location>
</feature>
<sequence length="376" mass="38917">MVAVQETTSNAAAAPAGSRSVKRSARRKERGVTPVATTATQATEAAVATAPAPRPTNDVLAGGLARSAAQATIHPIDTIKVRMQMMLSGRKGGLTKYGYEGKDPAGKAPAPKARATNLGKAVSTTAVNMARGVTSLYQGVGSAAFGAGIALGTYFWFYNGAKRAMEVHVPEAPSSMAAFVAGAVGALGSSFVKVPAAVCIRSVQAGVYPNGIAAFTRILKVTGPRGLYTGYLPTVIEDVPDMAFKFAAYEALGSVYWRVVNKPREEGNRIDDLIVGGIAGSIAAAATTPVDVIKTRMMCDAASRPTVLSAARAVAAEGKMSAWFAGVGPRSISSGINSAVFFCFLETLRNWQARREEARIRATSASGGVDTHVATA</sequence>
<dbReference type="PROSITE" id="PS50920">
    <property type="entry name" value="SOLCAR"/>
    <property type="match status" value="3"/>
</dbReference>
<evidence type="ECO:0000256" key="1">
    <source>
        <dbReference type="ARBA" id="ARBA00004141"/>
    </source>
</evidence>
<evidence type="ECO:0000256" key="4">
    <source>
        <dbReference type="ARBA" id="ARBA00022692"/>
    </source>
</evidence>
<keyword evidence="3 9" id="KW-0813">Transport</keyword>
<organism evidence="11">
    <name type="scientific">Prasinoderma coloniale</name>
    <dbReference type="NCBI Taxonomy" id="156133"/>
    <lineage>
        <taxon>Eukaryota</taxon>
        <taxon>Viridiplantae</taxon>
        <taxon>Prasinodermophyta</taxon>
        <taxon>Prasinodermophyceae</taxon>
        <taxon>Prasinodermales</taxon>
        <taxon>Prasinodermaceae</taxon>
        <taxon>Prasinoderma</taxon>
    </lineage>
</organism>
<dbReference type="GO" id="GO:0016020">
    <property type="term" value="C:membrane"/>
    <property type="evidence" value="ECO:0007669"/>
    <property type="project" value="UniProtKB-SubCell"/>
</dbReference>
<evidence type="ECO:0000256" key="2">
    <source>
        <dbReference type="ARBA" id="ARBA00006375"/>
    </source>
</evidence>
<dbReference type="InterPro" id="IPR023395">
    <property type="entry name" value="MCP_dom_sf"/>
</dbReference>
<dbReference type="Pfam" id="PF00153">
    <property type="entry name" value="Mito_carr"/>
    <property type="match status" value="3"/>
</dbReference>
<gene>
    <name evidence="11" type="ORF">PCOL08062_LOCUS9201</name>
</gene>
<dbReference type="Gene3D" id="1.50.40.10">
    <property type="entry name" value="Mitochondrial carrier domain"/>
    <property type="match status" value="2"/>
</dbReference>
<keyword evidence="4 8" id="KW-0812">Transmembrane</keyword>
<dbReference type="EMBL" id="HBDZ01011998">
    <property type="protein sequence ID" value="CAD8245534.1"/>
    <property type="molecule type" value="Transcribed_RNA"/>
</dbReference>
<accession>A0A7R9TUM3</accession>
<evidence type="ECO:0000256" key="7">
    <source>
        <dbReference type="ARBA" id="ARBA00023136"/>
    </source>
</evidence>
<evidence type="ECO:0000313" key="11">
    <source>
        <dbReference type="EMBL" id="CAD8245534.1"/>
    </source>
</evidence>
<comment type="subcellular location">
    <subcellularLocation>
        <location evidence="1">Membrane</location>
        <topology evidence="1">Multi-pass membrane protein</topology>
    </subcellularLocation>
</comment>
<comment type="similarity">
    <text evidence="2 9">Belongs to the mitochondrial carrier (TC 2.A.29) family.</text>
</comment>
<proteinExistence type="inferred from homology"/>
<protein>
    <recommendedName>
        <fullName evidence="12">Mitochondrial carrier protein</fullName>
    </recommendedName>
</protein>
<dbReference type="GO" id="GO:0055085">
    <property type="term" value="P:transmembrane transport"/>
    <property type="evidence" value="ECO:0007669"/>
    <property type="project" value="InterPro"/>
</dbReference>
<dbReference type="SUPFAM" id="SSF103506">
    <property type="entry name" value="Mitochondrial carrier"/>
    <property type="match status" value="1"/>
</dbReference>